<comment type="subcellular location">
    <subcellularLocation>
        <location evidence="1">Cell membrane</location>
        <topology evidence="1">Multi-pass membrane protein</topology>
    </subcellularLocation>
</comment>
<dbReference type="InterPro" id="IPR027256">
    <property type="entry name" value="P-typ_ATPase_IB"/>
</dbReference>
<dbReference type="SFLD" id="SFLDS00003">
    <property type="entry name" value="Haloacid_Dehalogenase"/>
    <property type="match status" value="1"/>
</dbReference>
<organism evidence="18 19">
    <name type="scientific">Candidatus Magasanikbacteria bacterium CG11_big_fil_rev_8_21_14_0_20_39_34</name>
    <dbReference type="NCBI Taxonomy" id="1974653"/>
    <lineage>
        <taxon>Bacteria</taxon>
        <taxon>Candidatus Magasanikiibacteriota</taxon>
    </lineage>
</organism>
<reference evidence="18 19" key="1">
    <citation type="submission" date="2017-09" db="EMBL/GenBank/DDBJ databases">
        <title>Depth-based differentiation of microbial function through sediment-hosted aquifers and enrichment of novel symbionts in the deep terrestrial subsurface.</title>
        <authorList>
            <person name="Probst A.J."/>
            <person name="Ladd B."/>
            <person name="Jarett J.K."/>
            <person name="Geller-Mcgrath D.E."/>
            <person name="Sieber C.M."/>
            <person name="Emerson J.B."/>
            <person name="Anantharaman K."/>
            <person name="Thomas B.C."/>
            <person name="Malmstrom R."/>
            <person name="Stieglmeier M."/>
            <person name="Klingl A."/>
            <person name="Woyke T."/>
            <person name="Ryan C.M."/>
            <person name="Banfield J.F."/>
        </authorList>
    </citation>
    <scope>NUCLEOTIDE SEQUENCE [LARGE SCALE GENOMIC DNA]</scope>
    <source>
        <strain evidence="18">CG11_big_fil_rev_8_21_14_0_20_39_34</strain>
    </source>
</reference>
<evidence type="ECO:0000256" key="10">
    <source>
        <dbReference type="ARBA" id="ARBA00022842"/>
    </source>
</evidence>
<comment type="caution">
    <text evidence="18">The sequence shown here is derived from an EMBL/GenBank/DDBJ whole genome shotgun (WGS) entry which is preliminary data.</text>
</comment>
<feature type="transmembrane region" description="Helical" evidence="15">
    <location>
        <begin position="86"/>
        <end position="105"/>
    </location>
</feature>
<feature type="transmembrane region" description="Helical" evidence="15">
    <location>
        <begin position="117"/>
        <end position="139"/>
    </location>
</feature>
<sequence>MNHNKEHSCHKFSSEHPHKENRSHHEHAHMDMNSHQGTSSCHTGMVHDFKKRFWVSLLFTLPVLTLSPMIQTFLGFQGKISFFGDSFVLFLFSTFIFVYGGLPFLKGFITELKEKKPGMMTLIAVAIVVGYGYSSAVVFGLSGKLFFWEIATLIDIMLLGHWIEMRSVAGASKALEALAELIPSHAHKIEKNDIQDVPISELRVGDIVLVKPGEKVPVDGMILEGNSSVNESLLTGESMPVSKKIGENVIGGSVNGEGSLKVRITKTGDQSFLSQVIHLVHEAQQSKSRMQDIASRAAFWLTLISLSVGTVTFFVWLLFTEKDLAFALERAVTVMVITCPHALGLAIPLVVSVSTSLAAKNGLLIRNRAAFEKARNLDCIIFDKTGTLTKGEFGVTDVLIQKNKTIKTEKDLLEFAAAVESHSEHPIAKGVVKSVQNLKPVKNFSALPGRGAQGEVDGIDIKVVSPGYLQENSIDTSQLDFQPFLDQGKTVVFVLMGQVLVGAIALGDVIREESKEAIKKFHSMGIKTMMITGDNVQVAKWVAEEIGLDEYFAEVLPGEKAKKIKEVQKRGLTVAMVGDGVNDAPALATADVGIAIGAGTDVAVETADIILVKNSPLDVVAVLGLARATYKKMIQNLLWATGYNALAIPLAAGVLFTQGIILSPALGAVLMSLSTVIVAVNAKFLRV</sequence>
<feature type="transmembrane region" description="Helical" evidence="15">
    <location>
        <begin position="662"/>
        <end position="682"/>
    </location>
</feature>
<dbReference type="InterPro" id="IPR023299">
    <property type="entry name" value="ATPase_P-typ_cyto_dom_N"/>
</dbReference>
<comment type="similarity">
    <text evidence="2 15">Belongs to the cation transport ATPase (P-type) (TC 3.A.3) family. Type IB subfamily.</text>
</comment>
<evidence type="ECO:0000256" key="13">
    <source>
        <dbReference type="ARBA" id="ARBA00023065"/>
    </source>
</evidence>
<feature type="transmembrane region" description="Helical" evidence="15">
    <location>
        <begin position="53"/>
        <end position="74"/>
    </location>
</feature>
<dbReference type="EMBL" id="PCWN01000007">
    <property type="protein sequence ID" value="PIR04039.1"/>
    <property type="molecule type" value="Genomic_DNA"/>
</dbReference>
<dbReference type="SFLD" id="SFLDF00027">
    <property type="entry name" value="p-type_atpase"/>
    <property type="match status" value="1"/>
</dbReference>
<keyword evidence="13" id="KW-0406">Ion transport</keyword>
<dbReference type="FunFam" id="2.70.150.10:FF:000002">
    <property type="entry name" value="Copper-transporting ATPase 1, putative"/>
    <property type="match status" value="1"/>
</dbReference>
<evidence type="ECO:0000256" key="9">
    <source>
        <dbReference type="ARBA" id="ARBA00022840"/>
    </source>
</evidence>
<keyword evidence="6 15" id="KW-0812">Transmembrane</keyword>
<gene>
    <name evidence="18" type="ORF">COV59_02535</name>
</gene>
<feature type="region of interest" description="Disordered" evidence="16">
    <location>
        <begin position="1"/>
        <end position="39"/>
    </location>
</feature>
<keyword evidence="4 15" id="KW-1003">Cell membrane</keyword>
<name>A0A2H0N555_9BACT</name>
<keyword evidence="14 15" id="KW-0472">Membrane</keyword>
<evidence type="ECO:0000256" key="2">
    <source>
        <dbReference type="ARBA" id="ARBA00006024"/>
    </source>
</evidence>
<dbReference type="InterPro" id="IPR059000">
    <property type="entry name" value="ATPase_P-type_domA"/>
</dbReference>
<evidence type="ECO:0000256" key="5">
    <source>
        <dbReference type="ARBA" id="ARBA00022553"/>
    </source>
</evidence>
<dbReference type="InterPro" id="IPR044492">
    <property type="entry name" value="P_typ_ATPase_HD_dom"/>
</dbReference>
<keyword evidence="10" id="KW-0460">Magnesium</keyword>
<dbReference type="SFLD" id="SFLDG00002">
    <property type="entry name" value="C1.7:_P-type_atpase_like"/>
    <property type="match status" value="1"/>
</dbReference>
<evidence type="ECO:0000256" key="1">
    <source>
        <dbReference type="ARBA" id="ARBA00004651"/>
    </source>
</evidence>
<dbReference type="InterPro" id="IPR018303">
    <property type="entry name" value="ATPase_P-typ_P_site"/>
</dbReference>
<dbReference type="GO" id="GO:0043682">
    <property type="term" value="F:P-type divalent copper transporter activity"/>
    <property type="evidence" value="ECO:0007669"/>
    <property type="project" value="TreeGrafter"/>
</dbReference>
<evidence type="ECO:0000256" key="14">
    <source>
        <dbReference type="ARBA" id="ARBA00023136"/>
    </source>
</evidence>
<feature type="domain" description="P-type ATPase A" evidence="17">
    <location>
        <begin position="180"/>
        <end position="280"/>
    </location>
</feature>
<dbReference type="NCBIfam" id="TIGR01525">
    <property type="entry name" value="ATPase-IB_hvy"/>
    <property type="match status" value="1"/>
</dbReference>
<dbReference type="Gene3D" id="2.70.150.10">
    <property type="entry name" value="Calcium-transporting ATPase, cytoplasmic transduction domain A"/>
    <property type="match status" value="1"/>
</dbReference>
<dbReference type="PANTHER" id="PTHR43520">
    <property type="entry name" value="ATP7, ISOFORM B"/>
    <property type="match status" value="1"/>
</dbReference>
<dbReference type="InterPro" id="IPR036412">
    <property type="entry name" value="HAD-like_sf"/>
</dbReference>
<dbReference type="SUPFAM" id="SSF81665">
    <property type="entry name" value="Calcium ATPase, transmembrane domain M"/>
    <property type="match status" value="1"/>
</dbReference>
<evidence type="ECO:0000313" key="18">
    <source>
        <dbReference type="EMBL" id="PIR04039.1"/>
    </source>
</evidence>
<dbReference type="GO" id="GO:0005886">
    <property type="term" value="C:plasma membrane"/>
    <property type="evidence" value="ECO:0007669"/>
    <property type="project" value="UniProtKB-SubCell"/>
</dbReference>
<feature type="transmembrane region" description="Helical" evidence="15">
    <location>
        <begin position="637"/>
        <end position="656"/>
    </location>
</feature>
<dbReference type="SUPFAM" id="SSF81653">
    <property type="entry name" value="Calcium ATPase, transduction domain A"/>
    <property type="match status" value="1"/>
</dbReference>
<dbReference type="InterPro" id="IPR008250">
    <property type="entry name" value="ATPase_P-typ_transduc_dom_A_sf"/>
</dbReference>
<dbReference type="Pfam" id="PF00122">
    <property type="entry name" value="E1-E2_ATPase"/>
    <property type="match status" value="1"/>
</dbReference>
<dbReference type="NCBIfam" id="TIGR01494">
    <property type="entry name" value="ATPase_P-type"/>
    <property type="match status" value="1"/>
</dbReference>
<dbReference type="AlphaFoldDB" id="A0A2H0N555"/>
<evidence type="ECO:0000256" key="8">
    <source>
        <dbReference type="ARBA" id="ARBA00022741"/>
    </source>
</evidence>
<feature type="transmembrane region" description="Helical" evidence="15">
    <location>
        <begin position="331"/>
        <end position="359"/>
    </location>
</feature>
<dbReference type="InterPro" id="IPR023298">
    <property type="entry name" value="ATPase_P-typ_TM_dom_sf"/>
</dbReference>
<keyword evidence="9 15" id="KW-0067">ATP-binding</keyword>
<dbReference type="Gene3D" id="3.40.1110.10">
    <property type="entry name" value="Calcium-transporting ATPase, cytoplasmic domain N"/>
    <property type="match status" value="1"/>
</dbReference>
<protein>
    <submittedName>
        <fullName evidence="18">Heavy metal translocating P-type ATPase</fullName>
    </submittedName>
</protein>
<feature type="transmembrane region" description="Helical" evidence="15">
    <location>
        <begin position="297"/>
        <end position="319"/>
    </location>
</feature>
<dbReference type="NCBIfam" id="TIGR01511">
    <property type="entry name" value="ATPase-IB1_Cu"/>
    <property type="match status" value="1"/>
</dbReference>
<dbReference type="GO" id="GO:0016887">
    <property type="term" value="F:ATP hydrolysis activity"/>
    <property type="evidence" value="ECO:0007669"/>
    <property type="project" value="InterPro"/>
</dbReference>
<evidence type="ECO:0000256" key="4">
    <source>
        <dbReference type="ARBA" id="ARBA00022475"/>
    </source>
</evidence>
<keyword evidence="8 15" id="KW-0547">Nucleotide-binding</keyword>
<keyword evidence="7 15" id="KW-0479">Metal-binding</keyword>
<accession>A0A2H0N555</accession>
<dbReference type="PRINTS" id="PR00943">
    <property type="entry name" value="CUATPASE"/>
</dbReference>
<dbReference type="GO" id="GO:0005524">
    <property type="term" value="F:ATP binding"/>
    <property type="evidence" value="ECO:0007669"/>
    <property type="project" value="UniProtKB-UniRule"/>
</dbReference>
<dbReference type="PROSITE" id="PS00154">
    <property type="entry name" value="ATPASE_E1_E2"/>
    <property type="match status" value="1"/>
</dbReference>
<evidence type="ECO:0000313" key="19">
    <source>
        <dbReference type="Proteomes" id="UP000229600"/>
    </source>
</evidence>
<dbReference type="PANTHER" id="PTHR43520:SF5">
    <property type="entry name" value="CATION-TRANSPORTING P-TYPE ATPASE-RELATED"/>
    <property type="match status" value="1"/>
</dbReference>
<evidence type="ECO:0000256" key="6">
    <source>
        <dbReference type="ARBA" id="ARBA00022692"/>
    </source>
</evidence>
<evidence type="ECO:0000256" key="11">
    <source>
        <dbReference type="ARBA" id="ARBA00022967"/>
    </source>
</evidence>
<evidence type="ECO:0000256" key="12">
    <source>
        <dbReference type="ARBA" id="ARBA00022989"/>
    </source>
</evidence>
<dbReference type="Gene3D" id="3.40.50.1000">
    <property type="entry name" value="HAD superfamily/HAD-like"/>
    <property type="match status" value="1"/>
</dbReference>
<dbReference type="Proteomes" id="UP000229600">
    <property type="component" value="Unassembled WGS sequence"/>
</dbReference>
<feature type="transmembrane region" description="Helical" evidence="15">
    <location>
        <begin position="145"/>
        <end position="163"/>
    </location>
</feature>
<keyword evidence="12 15" id="KW-1133">Transmembrane helix</keyword>
<dbReference type="SUPFAM" id="SSF56784">
    <property type="entry name" value="HAD-like"/>
    <property type="match status" value="1"/>
</dbReference>
<evidence type="ECO:0000256" key="15">
    <source>
        <dbReference type="RuleBase" id="RU362081"/>
    </source>
</evidence>
<dbReference type="PRINTS" id="PR00119">
    <property type="entry name" value="CATATPASE"/>
</dbReference>
<proteinExistence type="inferred from homology"/>
<keyword evidence="11" id="KW-1278">Translocase</keyword>
<keyword evidence="3" id="KW-0813">Transport</keyword>
<dbReference type="InterPro" id="IPR023214">
    <property type="entry name" value="HAD_sf"/>
</dbReference>
<evidence type="ECO:0000256" key="3">
    <source>
        <dbReference type="ARBA" id="ARBA00022448"/>
    </source>
</evidence>
<evidence type="ECO:0000259" key="17">
    <source>
        <dbReference type="Pfam" id="PF00122"/>
    </source>
</evidence>
<dbReference type="GO" id="GO:0005507">
    <property type="term" value="F:copper ion binding"/>
    <property type="evidence" value="ECO:0007669"/>
    <property type="project" value="TreeGrafter"/>
</dbReference>
<feature type="compositionally biased region" description="Basic and acidic residues" evidence="16">
    <location>
        <begin position="1"/>
        <end position="20"/>
    </location>
</feature>
<evidence type="ECO:0000256" key="7">
    <source>
        <dbReference type="ARBA" id="ARBA00022723"/>
    </source>
</evidence>
<keyword evidence="5" id="KW-0597">Phosphoprotein</keyword>
<dbReference type="NCBIfam" id="TIGR01512">
    <property type="entry name" value="ATPase-IB2_Cd"/>
    <property type="match status" value="1"/>
</dbReference>
<dbReference type="GO" id="GO:0055070">
    <property type="term" value="P:copper ion homeostasis"/>
    <property type="evidence" value="ECO:0007669"/>
    <property type="project" value="TreeGrafter"/>
</dbReference>
<dbReference type="Pfam" id="PF00702">
    <property type="entry name" value="Hydrolase"/>
    <property type="match status" value="1"/>
</dbReference>
<dbReference type="InterPro" id="IPR001757">
    <property type="entry name" value="P_typ_ATPase"/>
</dbReference>
<evidence type="ECO:0000256" key="16">
    <source>
        <dbReference type="SAM" id="MobiDB-lite"/>
    </source>
</evidence>